<dbReference type="InterPro" id="IPR025862">
    <property type="entry name" value="SelA_trans_N_dom"/>
</dbReference>
<comment type="catalytic activity">
    <reaction evidence="8">
        <text>L-seryl-tRNA(Sec) + selenophosphate + H(+) = L-selenocysteinyl-tRNA(Sec) + phosphate</text>
        <dbReference type="Rhea" id="RHEA:22728"/>
        <dbReference type="Rhea" id="RHEA-COMP:9742"/>
        <dbReference type="Rhea" id="RHEA-COMP:9743"/>
        <dbReference type="ChEBI" id="CHEBI:15378"/>
        <dbReference type="ChEBI" id="CHEBI:16144"/>
        <dbReference type="ChEBI" id="CHEBI:43474"/>
        <dbReference type="ChEBI" id="CHEBI:78533"/>
        <dbReference type="ChEBI" id="CHEBI:78573"/>
        <dbReference type="EC" id="2.9.1.1"/>
    </reaction>
</comment>
<comment type="caution">
    <text evidence="11">The sequence shown here is derived from an EMBL/GenBank/DDBJ whole genome shotgun (WGS) entry which is preliminary data.</text>
</comment>
<dbReference type="InterPro" id="IPR004534">
    <property type="entry name" value="SelA_trans"/>
</dbReference>
<evidence type="ECO:0000256" key="2">
    <source>
        <dbReference type="ARBA" id="ARBA00022490"/>
    </source>
</evidence>
<feature type="modified residue" description="N6-(pyridoxal phosphate)lysine" evidence="8">
    <location>
        <position position="348"/>
    </location>
</feature>
<evidence type="ECO:0000256" key="6">
    <source>
        <dbReference type="ARBA" id="ARBA00023266"/>
    </source>
</evidence>
<evidence type="ECO:0000313" key="12">
    <source>
        <dbReference type="Proteomes" id="UP001500984"/>
    </source>
</evidence>
<comment type="function">
    <text evidence="8">Converts seryl-tRNA(Sec) to selenocysteinyl-tRNA(Sec) required for selenoprotein biosynthesis.</text>
</comment>
<keyword evidence="5 8" id="KW-0648">Protein biosynthesis</keyword>
<dbReference type="PANTHER" id="PTHR32328:SF0">
    <property type="entry name" value="L-SERYL-TRNA(SEC) SELENIUM TRANSFERASE"/>
    <property type="match status" value="1"/>
</dbReference>
<evidence type="ECO:0000313" key="11">
    <source>
        <dbReference type="EMBL" id="GAA2094233.1"/>
    </source>
</evidence>
<evidence type="ECO:0000256" key="1">
    <source>
        <dbReference type="ARBA" id="ARBA00001933"/>
    </source>
</evidence>
<accession>A0ABN2WM47</accession>
<feature type="region of interest" description="Disordered" evidence="9">
    <location>
        <begin position="182"/>
        <end position="222"/>
    </location>
</feature>
<dbReference type="InterPro" id="IPR015424">
    <property type="entry name" value="PyrdxlP-dep_Trfase"/>
</dbReference>
<evidence type="ECO:0000256" key="8">
    <source>
        <dbReference type="HAMAP-Rule" id="MF_00423"/>
    </source>
</evidence>
<protein>
    <recommendedName>
        <fullName evidence="8">L-seryl-tRNA(Sec) selenium transferase</fullName>
        <ecNumber evidence="8">2.9.1.1</ecNumber>
    </recommendedName>
    <alternativeName>
        <fullName evidence="8">Selenocysteine synthase</fullName>
        <shortName evidence="8">Sec synthase</shortName>
    </alternativeName>
    <alternativeName>
        <fullName evidence="8">Selenocysteinyl-tRNA(Sec) synthase</fullName>
    </alternativeName>
</protein>
<dbReference type="InterPro" id="IPR015421">
    <property type="entry name" value="PyrdxlP-dep_Trfase_major"/>
</dbReference>
<evidence type="ECO:0000256" key="7">
    <source>
        <dbReference type="ARBA" id="ARBA00044507"/>
    </source>
</evidence>
<evidence type="ECO:0000256" key="4">
    <source>
        <dbReference type="ARBA" id="ARBA00022898"/>
    </source>
</evidence>
<comment type="cofactor">
    <cofactor evidence="1 8">
        <name>pyridoxal 5'-phosphate</name>
        <dbReference type="ChEBI" id="CHEBI:597326"/>
    </cofactor>
</comment>
<dbReference type="RefSeq" id="WP_344336423.1">
    <property type="nucleotide sequence ID" value="NZ_BAAAPZ010000004.1"/>
</dbReference>
<reference evidence="11 12" key="1">
    <citation type="journal article" date="2019" name="Int. J. Syst. Evol. Microbiol.">
        <title>The Global Catalogue of Microorganisms (GCM) 10K type strain sequencing project: providing services to taxonomists for standard genome sequencing and annotation.</title>
        <authorList>
            <consortium name="The Broad Institute Genomics Platform"/>
            <consortium name="The Broad Institute Genome Sequencing Center for Infectious Disease"/>
            <person name="Wu L."/>
            <person name="Ma J."/>
        </authorList>
    </citation>
    <scope>NUCLEOTIDE SEQUENCE [LARGE SCALE GENOMIC DNA]</scope>
    <source>
        <strain evidence="11 12">JCM 15900</strain>
    </source>
</reference>
<proteinExistence type="inferred from homology"/>
<keyword evidence="2 8" id="KW-0963">Cytoplasm</keyword>
<gene>
    <name evidence="8" type="primary">selA</name>
    <name evidence="11" type="ORF">GCM10009823_13120</name>
</gene>
<dbReference type="PANTHER" id="PTHR32328">
    <property type="entry name" value="L-SERYL-TRNA(SEC) SELENIUM TRANSFERASE"/>
    <property type="match status" value="1"/>
</dbReference>
<comment type="pathway">
    <text evidence="8">Aminoacyl-tRNA biosynthesis; selenocysteinyl-tRNA(Sec) biosynthesis; selenocysteinyl-tRNA(Sec) from L-seryl-tRNA(Sec) (bacterial route): step 1/1.</text>
</comment>
<dbReference type="EMBL" id="BAAAPZ010000004">
    <property type="protein sequence ID" value="GAA2094233.1"/>
    <property type="molecule type" value="Genomic_DNA"/>
</dbReference>
<evidence type="ECO:0000256" key="9">
    <source>
        <dbReference type="SAM" id="MobiDB-lite"/>
    </source>
</evidence>
<dbReference type="SUPFAM" id="SSF53383">
    <property type="entry name" value="PLP-dependent transferases"/>
    <property type="match status" value="1"/>
</dbReference>
<sequence length="583" mass="58807">MDDAVHPLDDPRRRIPRTDALLAHPRVAAAVSSLSAGVVKKVIRAVQARARRGEIAPEAVVPELLASLDSRRPASLTPVLNATGVIVHTNLGRAPLSESARAAVAEASGYTDLEFDLATGARSRRGAGARSALLEACPAAEDALVVNNGAAALLLAATAFAGHSAGDLEAVSVPDGAPFAHAAEGMTPASRPDTRVSLQESGCVGERRVPTPPPAASSPPGPREILLSRGEFVEIGAGFRLSDLMESAGARIREVGTTNRTHLDDYARALTPATGCILKVHTSNFRVEGFTAEADLSALADLAHAHGVPLVVDLGSGLLEPEPLLPDEPDAATALAAGADVVIASGDKLLGGPQAGILLGRAPVIAALSRHPLARAVRADKLALAALEATLTAAGAPVRSALHTDPDALRARTQRLAETLAQRLSAGPHAPAGQGTGAYVPVRQGTGAHGTHVLGADVQRAGAGATPQPQPAAPEADVPEQLTLAVVPHDGRVGGGGGTGVPLPGWALALPEAVAGPLRTGTPAVVGRVHEGRCLIDLRCVPEPEDAGLLAALEAALIELHASAGEAAAGPVHGSAGDGSAEP</sequence>
<dbReference type="Pfam" id="PF12390">
    <property type="entry name" value="Se-cys_synth_N"/>
    <property type="match status" value="1"/>
</dbReference>
<keyword evidence="12" id="KW-1185">Reference proteome</keyword>
<evidence type="ECO:0000256" key="3">
    <source>
        <dbReference type="ARBA" id="ARBA00022679"/>
    </source>
</evidence>
<keyword evidence="4 8" id="KW-0663">Pyridoxal phosphate</keyword>
<feature type="domain" description="L-seryl-tRNA selenium transferase N-terminal" evidence="10">
    <location>
        <begin position="12"/>
        <end position="51"/>
    </location>
</feature>
<dbReference type="Pfam" id="PF03841">
    <property type="entry name" value="SelA"/>
    <property type="match status" value="2"/>
</dbReference>
<feature type="region of interest" description="Disordered" evidence="9">
    <location>
        <begin position="426"/>
        <end position="450"/>
    </location>
</feature>
<evidence type="ECO:0000259" key="10">
    <source>
        <dbReference type="Pfam" id="PF12390"/>
    </source>
</evidence>
<dbReference type="HAMAP" id="MF_00423">
    <property type="entry name" value="SelA"/>
    <property type="match status" value="1"/>
</dbReference>
<comment type="subcellular location">
    <subcellularLocation>
        <location evidence="8">Cytoplasm</location>
    </subcellularLocation>
</comment>
<evidence type="ECO:0000256" key="5">
    <source>
        <dbReference type="ARBA" id="ARBA00022917"/>
    </source>
</evidence>
<name>A0ABN2WM47_9MICO</name>
<organism evidence="11 12">
    <name type="scientific">Brevibacterium salitolerans</name>
    <dbReference type="NCBI Taxonomy" id="1403566"/>
    <lineage>
        <taxon>Bacteria</taxon>
        <taxon>Bacillati</taxon>
        <taxon>Actinomycetota</taxon>
        <taxon>Actinomycetes</taxon>
        <taxon>Micrococcales</taxon>
        <taxon>Brevibacteriaceae</taxon>
        <taxon>Brevibacterium</taxon>
    </lineage>
</organism>
<comment type="similarity">
    <text evidence="7 8">Belongs to the SelA family.</text>
</comment>
<keyword evidence="6 8" id="KW-0711">Selenium</keyword>
<keyword evidence="3 8" id="KW-0808">Transferase</keyword>
<feature type="compositionally biased region" description="Pro residues" evidence="9">
    <location>
        <begin position="210"/>
        <end position="222"/>
    </location>
</feature>
<dbReference type="Gene3D" id="3.40.640.10">
    <property type="entry name" value="Type I PLP-dependent aspartate aminotransferase-like (Major domain)"/>
    <property type="match status" value="1"/>
</dbReference>
<dbReference type="Proteomes" id="UP001500984">
    <property type="component" value="Unassembled WGS sequence"/>
</dbReference>
<dbReference type="InterPro" id="IPR018319">
    <property type="entry name" value="SelA-like"/>
</dbReference>
<dbReference type="Gene3D" id="3.90.1150.180">
    <property type="match status" value="1"/>
</dbReference>
<dbReference type="EC" id="2.9.1.1" evidence="8"/>